<evidence type="ECO:0000256" key="1">
    <source>
        <dbReference type="SAM" id="MobiDB-lite"/>
    </source>
</evidence>
<sequence length="82" mass="9077">MKRNPCPPPGFLQLVPSTPDVSALAEWHDSTCLSLPVIKALLSPPPNPSLSPPRLPGGPELWHREQSSACEPLSRFHQQRYD</sequence>
<dbReference type="Proteomes" id="UP000727407">
    <property type="component" value="Unassembled WGS sequence"/>
</dbReference>
<evidence type="ECO:0000313" key="2">
    <source>
        <dbReference type="EMBL" id="KAF5902877.1"/>
    </source>
</evidence>
<dbReference type="EMBL" id="QNUK01000083">
    <property type="protein sequence ID" value="KAF5902877.1"/>
    <property type="molecule type" value="Genomic_DNA"/>
</dbReference>
<name>A0A8J4UNV7_CLAMG</name>
<reference evidence="2" key="1">
    <citation type="submission" date="2020-07" db="EMBL/GenBank/DDBJ databases">
        <title>Clarias magur genome sequencing, assembly and annotation.</title>
        <authorList>
            <person name="Kushwaha B."/>
            <person name="Kumar R."/>
            <person name="Das P."/>
            <person name="Joshi C.G."/>
            <person name="Kumar D."/>
            <person name="Nagpure N.S."/>
            <person name="Pandey M."/>
            <person name="Agarwal S."/>
            <person name="Srivastava S."/>
            <person name="Singh M."/>
            <person name="Sahoo L."/>
            <person name="Jayasankar P."/>
            <person name="Meher P.K."/>
            <person name="Koringa P.G."/>
            <person name="Iquebal M.A."/>
            <person name="Das S.P."/>
            <person name="Bit A."/>
            <person name="Patnaik S."/>
            <person name="Patel N."/>
            <person name="Shah T.M."/>
            <person name="Hinsu A."/>
            <person name="Jena J.K."/>
        </authorList>
    </citation>
    <scope>NUCLEOTIDE SEQUENCE</scope>
    <source>
        <strain evidence="2">CIFAMagur01</strain>
        <tissue evidence="2">Testis</tissue>
    </source>
</reference>
<gene>
    <name evidence="2" type="ORF">DAT39_007355</name>
</gene>
<evidence type="ECO:0000313" key="3">
    <source>
        <dbReference type="Proteomes" id="UP000727407"/>
    </source>
</evidence>
<feature type="compositionally biased region" description="Pro residues" evidence="1">
    <location>
        <begin position="44"/>
        <end position="56"/>
    </location>
</feature>
<proteinExistence type="predicted"/>
<dbReference type="AlphaFoldDB" id="A0A8J4UNV7"/>
<keyword evidence="3" id="KW-1185">Reference proteome</keyword>
<feature type="region of interest" description="Disordered" evidence="1">
    <location>
        <begin position="44"/>
        <end position="82"/>
    </location>
</feature>
<protein>
    <submittedName>
        <fullName evidence="2">Uncharacterized protein</fullName>
    </submittedName>
</protein>
<accession>A0A8J4UNV7</accession>
<organism evidence="2 3">
    <name type="scientific">Clarias magur</name>
    <name type="common">Asian catfish</name>
    <name type="synonym">Macropteronotus magur</name>
    <dbReference type="NCBI Taxonomy" id="1594786"/>
    <lineage>
        <taxon>Eukaryota</taxon>
        <taxon>Metazoa</taxon>
        <taxon>Chordata</taxon>
        <taxon>Craniata</taxon>
        <taxon>Vertebrata</taxon>
        <taxon>Euteleostomi</taxon>
        <taxon>Actinopterygii</taxon>
        <taxon>Neopterygii</taxon>
        <taxon>Teleostei</taxon>
        <taxon>Ostariophysi</taxon>
        <taxon>Siluriformes</taxon>
        <taxon>Clariidae</taxon>
        <taxon>Clarias</taxon>
    </lineage>
</organism>
<comment type="caution">
    <text evidence="2">The sequence shown here is derived from an EMBL/GenBank/DDBJ whole genome shotgun (WGS) entry which is preliminary data.</text>
</comment>